<protein>
    <submittedName>
        <fullName evidence="1">Uncharacterized protein</fullName>
    </submittedName>
</protein>
<feature type="non-terminal residue" evidence="1">
    <location>
        <position position="1"/>
    </location>
</feature>
<evidence type="ECO:0000313" key="1">
    <source>
        <dbReference type="EMBL" id="KAJ4931395.1"/>
    </source>
</evidence>
<proteinExistence type="predicted"/>
<dbReference type="EMBL" id="JAPTMU010000015">
    <property type="protein sequence ID" value="KAJ4931395.1"/>
    <property type="molecule type" value="Genomic_DNA"/>
</dbReference>
<gene>
    <name evidence="1" type="ORF">JOQ06_025692</name>
</gene>
<dbReference type="AlphaFoldDB" id="A0AAD6AVB7"/>
<organism evidence="1 2">
    <name type="scientific">Pogonophryne albipinna</name>
    <dbReference type="NCBI Taxonomy" id="1090488"/>
    <lineage>
        <taxon>Eukaryota</taxon>
        <taxon>Metazoa</taxon>
        <taxon>Chordata</taxon>
        <taxon>Craniata</taxon>
        <taxon>Vertebrata</taxon>
        <taxon>Euteleostomi</taxon>
        <taxon>Actinopterygii</taxon>
        <taxon>Neopterygii</taxon>
        <taxon>Teleostei</taxon>
        <taxon>Neoteleostei</taxon>
        <taxon>Acanthomorphata</taxon>
        <taxon>Eupercaria</taxon>
        <taxon>Perciformes</taxon>
        <taxon>Notothenioidei</taxon>
        <taxon>Pogonophryne</taxon>
    </lineage>
</organism>
<name>A0AAD6AVB7_9TELE</name>
<sequence length="121" mass="13079">LQRSCFSLSRDTFPFTEKPFRSGLEEEGAALVGGKWGISTDLGTITVPSPLLPHHFWPRSHRAAGNRKALLSGRRFGQSGIKCRALFSHSVPGVGTPGDLHCAFSHTSLRGPAGILSLRKE</sequence>
<reference evidence="1" key="1">
    <citation type="submission" date="2022-11" db="EMBL/GenBank/DDBJ databases">
        <title>Chromosome-level genome of Pogonophryne albipinna.</title>
        <authorList>
            <person name="Jo E."/>
        </authorList>
    </citation>
    <scope>NUCLEOTIDE SEQUENCE</scope>
    <source>
        <strain evidence="1">SGF0006</strain>
        <tissue evidence="1">Muscle</tissue>
    </source>
</reference>
<evidence type="ECO:0000313" key="2">
    <source>
        <dbReference type="Proteomes" id="UP001219934"/>
    </source>
</evidence>
<keyword evidence="2" id="KW-1185">Reference proteome</keyword>
<dbReference type="Proteomes" id="UP001219934">
    <property type="component" value="Unassembled WGS sequence"/>
</dbReference>
<accession>A0AAD6AVB7</accession>
<comment type="caution">
    <text evidence="1">The sequence shown here is derived from an EMBL/GenBank/DDBJ whole genome shotgun (WGS) entry which is preliminary data.</text>
</comment>
<feature type="non-terminal residue" evidence="1">
    <location>
        <position position="121"/>
    </location>
</feature>